<organism evidence="4 5">
    <name type="scientific">Rubricella aquisinus</name>
    <dbReference type="NCBI Taxonomy" id="2028108"/>
    <lineage>
        <taxon>Bacteria</taxon>
        <taxon>Pseudomonadati</taxon>
        <taxon>Pseudomonadota</taxon>
        <taxon>Alphaproteobacteria</taxon>
        <taxon>Rhodobacterales</taxon>
        <taxon>Paracoccaceae</taxon>
        <taxon>Rubricella</taxon>
    </lineage>
</organism>
<keyword evidence="5" id="KW-1185">Reference proteome</keyword>
<dbReference type="InterPro" id="IPR002937">
    <property type="entry name" value="Amino_oxidase"/>
</dbReference>
<sequence>MAALELSHAGYDVQVYERHAGPGGKMRTVPSDAGPVDAGPTVFTMRPVFEALFDRVGLSLDAELTLTPCDVLARHHWPDGSTLDLFADPRASEEAVAAFAGGTEAQRFAAFTKRANLLFDAFDAPVMRHPTPTALSVTRAVAPRAAELLPAMAPLSTLWSALGRQFTDPRLRQLFGRYATYVGGSPLLSPAILMLIWASEQRGVWRVTGGMHQLALTLERLARAQGATFHYHSGVARVATAQGAISGLSLETGQTVRASKVLFNGDPAALGAGLLGPEGAGAAPSLRAKDRALSAWVWTWASEVSGFPLSHHTVFFGRSSVDEFSDLFQHRRTPRDPTLYICAQDRPGATGAERLQIIMNAPADGDHHIPSQQEKEQCQTIVSQKLAEAGLTLSTSPTGLTTPDRFASLFPGTGGALYGAHPHGPLKTFSRPTARSRIRGLYLAGGGCHPGPGVPMAALSGRHAAAAIMADHALTSASIPMATPGGISTGSATMAATASRSSVS</sequence>
<evidence type="ECO:0000313" key="4">
    <source>
        <dbReference type="EMBL" id="MBB5514084.1"/>
    </source>
</evidence>
<dbReference type="Pfam" id="PF01593">
    <property type="entry name" value="Amino_oxidase"/>
    <property type="match status" value="1"/>
</dbReference>
<name>A0A840WV30_9RHOB</name>
<dbReference type="Proteomes" id="UP000553766">
    <property type="component" value="Unassembled WGS sequence"/>
</dbReference>
<dbReference type="InterPro" id="IPR054841">
    <property type="entry name" value="carotdesatCrtD"/>
</dbReference>
<evidence type="ECO:0000256" key="1">
    <source>
        <dbReference type="ARBA" id="ARBA00006046"/>
    </source>
</evidence>
<comment type="caution">
    <text evidence="4">The sequence shown here is derived from an EMBL/GenBank/DDBJ whole genome shotgun (WGS) entry which is preliminary data.</text>
</comment>
<evidence type="ECO:0000313" key="5">
    <source>
        <dbReference type="Proteomes" id="UP000553766"/>
    </source>
</evidence>
<protein>
    <submittedName>
        <fullName evidence="4">1-hydroxycarotenoid 3,4-desaturase</fullName>
        <ecNumber evidence="4">1.3.99.27</ecNumber>
    </submittedName>
</protein>
<dbReference type="PANTHER" id="PTHR43734">
    <property type="entry name" value="PHYTOENE DESATURASE"/>
    <property type="match status" value="1"/>
</dbReference>
<accession>A0A840WV30</accession>
<dbReference type="EC" id="1.3.99.27" evidence="4"/>
<gene>
    <name evidence="4" type="ORF">FHS89_000082</name>
</gene>
<reference evidence="4 5" key="1">
    <citation type="submission" date="2020-08" db="EMBL/GenBank/DDBJ databases">
        <title>Genomic Encyclopedia of Type Strains, Phase IV (KMG-IV): sequencing the most valuable type-strain genomes for metagenomic binning, comparative biology and taxonomic classification.</title>
        <authorList>
            <person name="Goeker M."/>
        </authorList>
    </citation>
    <scope>NUCLEOTIDE SEQUENCE [LARGE SCALE GENOMIC DNA]</scope>
    <source>
        <strain evidence="4 5">DSM 103377</strain>
    </source>
</reference>
<dbReference type="GO" id="GO:0016491">
    <property type="term" value="F:oxidoreductase activity"/>
    <property type="evidence" value="ECO:0007669"/>
    <property type="project" value="UniProtKB-KW"/>
</dbReference>
<dbReference type="NCBIfam" id="NF045637">
    <property type="entry name" value="carotdesatCrtDProt"/>
    <property type="match status" value="1"/>
</dbReference>
<dbReference type="SUPFAM" id="SSF51905">
    <property type="entry name" value="FAD/NAD(P)-binding domain"/>
    <property type="match status" value="1"/>
</dbReference>
<dbReference type="AlphaFoldDB" id="A0A840WV30"/>
<proteinExistence type="inferred from homology"/>
<evidence type="ECO:0000256" key="2">
    <source>
        <dbReference type="ARBA" id="ARBA00023002"/>
    </source>
</evidence>
<dbReference type="InterPro" id="IPR036188">
    <property type="entry name" value="FAD/NAD-bd_sf"/>
</dbReference>
<dbReference type="EMBL" id="JACIJS010000001">
    <property type="protein sequence ID" value="MBB5514084.1"/>
    <property type="molecule type" value="Genomic_DNA"/>
</dbReference>
<keyword evidence="2 4" id="KW-0560">Oxidoreductase</keyword>
<comment type="similarity">
    <text evidence="1">Belongs to the carotenoid/retinoid oxidoreductase family.</text>
</comment>
<dbReference type="PANTHER" id="PTHR43734:SF7">
    <property type="entry name" value="4,4'-DIAPONEUROSPORENE OXYGENASE"/>
    <property type="match status" value="1"/>
</dbReference>
<dbReference type="Gene3D" id="3.50.50.60">
    <property type="entry name" value="FAD/NAD(P)-binding domain"/>
    <property type="match status" value="2"/>
</dbReference>
<feature type="domain" description="Amine oxidase" evidence="3">
    <location>
        <begin position="1"/>
        <end position="469"/>
    </location>
</feature>
<evidence type="ECO:0000259" key="3">
    <source>
        <dbReference type="Pfam" id="PF01593"/>
    </source>
</evidence>